<accession>M1X0W4</accession>
<gene>
    <name evidence="1" type="ORF">RINTHH_15580</name>
</gene>
<proteinExistence type="predicted"/>
<comment type="caution">
    <text evidence="1">The sequence shown here is derived from an EMBL/GenBank/DDBJ whole genome shotgun (WGS) entry which is preliminary data.</text>
</comment>
<evidence type="ECO:0000313" key="2">
    <source>
        <dbReference type="Proteomes" id="UP000053051"/>
    </source>
</evidence>
<name>M1X0W4_9NOST</name>
<sequence>MVIQIHPPPTPAILYRFCTSLVRYYRRTSSALSDEVWQKFIDIAHVSWH</sequence>
<evidence type="ECO:0000313" key="1">
    <source>
        <dbReference type="EMBL" id="CCH67713.1"/>
    </source>
</evidence>
<organism evidence="1 2">
    <name type="scientific">Richelia intracellularis HH01</name>
    <dbReference type="NCBI Taxonomy" id="1165094"/>
    <lineage>
        <taxon>Bacteria</taxon>
        <taxon>Bacillati</taxon>
        <taxon>Cyanobacteriota</taxon>
        <taxon>Cyanophyceae</taxon>
        <taxon>Nostocales</taxon>
        <taxon>Nostocaceae</taxon>
        <taxon>Richelia</taxon>
    </lineage>
</organism>
<dbReference type="Proteomes" id="UP000053051">
    <property type="component" value="Unassembled WGS sequence"/>
</dbReference>
<reference evidence="1 2" key="1">
    <citation type="submission" date="2012-05" db="EMBL/GenBank/DDBJ databases">
        <authorList>
            <person name="Hilton J."/>
        </authorList>
    </citation>
    <scope>NUCLEOTIDE SEQUENCE [LARGE SCALE GENOMIC DNA]</scope>
    <source>
        <strain evidence="1 2">HH01</strain>
    </source>
</reference>
<dbReference type="AlphaFoldDB" id="M1X0W4"/>
<dbReference type="EMBL" id="CAIY01000054">
    <property type="protein sequence ID" value="CCH67713.1"/>
    <property type="molecule type" value="Genomic_DNA"/>
</dbReference>
<keyword evidence="2" id="KW-1185">Reference proteome</keyword>
<reference evidence="2" key="2">
    <citation type="submission" date="2016-01" db="EMBL/GenBank/DDBJ databases">
        <title>Diatom-associated endosymboitic cyanobacterium lacks core nitrogen metabolism enzymes.</title>
        <authorList>
            <person name="Hilton J.A."/>
            <person name="Foster R.A."/>
            <person name="Tripp H.J."/>
            <person name="Carter B.J."/>
            <person name="Zehr J.P."/>
            <person name="Villareal T.A."/>
        </authorList>
    </citation>
    <scope>NUCLEOTIDE SEQUENCE [LARGE SCALE GENOMIC DNA]</scope>
    <source>
        <strain evidence="2">HH01</strain>
    </source>
</reference>
<protein>
    <submittedName>
        <fullName evidence="1">Uncharacterized protein</fullName>
    </submittedName>
</protein>